<dbReference type="GO" id="GO:0009097">
    <property type="term" value="P:isoleucine biosynthetic process"/>
    <property type="evidence" value="ECO:0007669"/>
    <property type="project" value="UniProtKB-UniRule"/>
</dbReference>
<dbReference type="NCBIfam" id="TIGR00465">
    <property type="entry name" value="ilvC"/>
    <property type="match status" value="1"/>
</dbReference>
<dbReference type="SUPFAM" id="SSF51735">
    <property type="entry name" value="NAD(P)-binding Rossmann-fold domains"/>
    <property type="match status" value="1"/>
</dbReference>
<feature type="binding site" evidence="9 10">
    <location>
        <position position="251"/>
    </location>
    <ligand>
        <name>substrate</name>
    </ligand>
</feature>
<dbReference type="InterPro" id="IPR013116">
    <property type="entry name" value="KARI_N"/>
</dbReference>
<dbReference type="InterPro" id="IPR000506">
    <property type="entry name" value="KARI_C"/>
</dbReference>
<evidence type="ECO:0000256" key="5">
    <source>
        <dbReference type="ARBA" id="ARBA00022723"/>
    </source>
</evidence>
<dbReference type="NCBIfam" id="NF004017">
    <property type="entry name" value="PRK05479.1"/>
    <property type="match status" value="1"/>
</dbReference>
<dbReference type="GO" id="GO:0009099">
    <property type="term" value="P:L-valine biosynthetic process"/>
    <property type="evidence" value="ECO:0007669"/>
    <property type="project" value="UniProtKB-UniRule"/>
</dbReference>
<evidence type="ECO:0000256" key="4">
    <source>
        <dbReference type="ARBA" id="ARBA00022605"/>
    </source>
</evidence>
<comment type="cofactor">
    <cofactor evidence="9">
        <name>Mg(2+)</name>
        <dbReference type="ChEBI" id="CHEBI:18420"/>
    </cofactor>
    <text evidence="9">Binds 2 magnesium ions per subunit.</text>
</comment>
<organism evidence="13 14">
    <name type="scientific">Calidithermus terrae</name>
    <dbReference type="NCBI Taxonomy" id="1408545"/>
    <lineage>
        <taxon>Bacteria</taxon>
        <taxon>Thermotogati</taxon>
        <taxon>Deinococcota</taxon>
        <taxon>Deinococci</taxon>
        <taxon>Thermales</taxon>
        <taxon>Thermaceae</taxon>
        <taxon>Calidithermus</taxon>
    </lineage>
</organism>
<dbReference type="PROSITE" id="PS51850">
    <property type="entry name" value="KARI_N"/>
    <property type="match status" value="1"/>
</dbReference>
<evidence type="ECO:0000259" key="11">
    <source>
        <dbReference type="PROSITE" id="PS51850"/>
    </source>
</evidence>
<feature type="binding site" evidence="9">
    <location>
        <position position="50"/>
    </location>
    <ligand>
        <name>NADP(+)</name>
        <dbReference type="ChEBI" id="CHEBI:58349"/>
    </ligand>
</feature>
<feature type="domain" description="KARI N-terminal Rossmann" evidence="11">
    <location>
        <begin position="1"/>
        <end position="181"/>
    </location>
</feature>
<keyword evidence="4 9" id="KW-0028">Amino-acid biosynthesis</keyword>
<evidence type="ECO:0000313" key="14">
    <source>
        <dbReference type="Proteomes" id="UP000265715"/>
    </source>
</evidence>
<dbReference type="EC" id="1.1.1.86" evidence="9"/>
<gene>
    <name evidence="9 13" type="primary">ilvC</name>
    <name evidence="13" type="ORF">Mterra_00032</name>
</gene>
<comment type="caution">
    <text evidence="13">The sequence shown here is derived from an EMBL/GenBank/DDBJ whole genome shotgun (WGS) entry which is preliminary data.</text>
</comment>
<dbReference type="HAMAP" id="MF_00435">
    <property type="entry name" value="IlvC"/>
    <property type="match status" value="1"/>
</dbReference>
<feature type="binding site" evidence="9">
    <location>
        <position position="133"/>
    </location>
    <ligand>
        <name>NADP(+)</name>
        <dbReference type="ChEBI" id="CHEBI:58349"/>
    </ligand>
</feature>
<evidence type="ECO:0000256" key="9">
    <source>
        <dbReference type="HAMAP-Rule" id="MF_00435"/>
    </source>
</evidence>
<feature type="binding site" evidence="9">
    <location>
        <begin position="24"/>
        <end position="27"/>
    </location>
    <ligand>
        <name>NADP(+)</name>
        <dbReference type="ChEBI" id="CHEBI:58349"/>
    </ligand>
</feature>
<evidence type="ECO:0000256" key="8">
    <source>
        <dbReference type="ARBA" id="ARBA00023304"/>
    </source>
</evidence>
<feature type="active site" evidence="9">
    <location>
        <position position="107"/>
    </location>
</feature>
<evidence type="ECO:0000259" key="12">
    <source>
        <dbReference type="PROSITE" id="PS51851"/>
    </source>
</evidence>
<dbReference type="AlphaFoldDB" id="A0A399F2M4"/>
<dbReference type="EMBL" id="QXDL01000001">
    <property type="protein sequence ID" value="RIH90954.1"/>
    <property type="molecule type" value="Genomic_DNA"/>
</dbReference>
<evidence type="ECO:0000256" key="3">
    <source>
        <dbReference type="ARBA" id="ARBA00010318"/>
    </source>
</evidence>
<dbReference type="GO" id="GO:0005829">
    <property type="term" value="C:cytosol"/>
    <property type="evidence" value="ECO:0007669"/>
    <property type="project" value="TreeGrafter"/>
</dbReference>
<keyword evidence="13" id="KW-0413">Isomerase</keyword>
<dbReference type="InterPro" id="IPR036291">
    <property type="entry name" value="NAD(P)-bd_dom_sf"/>
</dbReference>
<dbReference type="GO" id="GO:0016853">
    <property type="term" value="F:isomerase activity"/>
    <property type="evidence" value="ECO:0007669"/>
    <property type="project" value="UniProtKB-KW"/>
</dbReference>
<dbReference type="InterPro" id="IPR008927">
    <property type="entry name" value="6-PGluconate_DH-like_C_sf"/>
</dbReference>
<dbReference type="SUPFAM" id="SSF48179">
    <property type="entry name" value="6-phosphogluconate dehydrogenase C-terminal domain-like"/>
    <property type="match status" value="1"/>
</dbReference>
<sequence length="340" mass="37276">MKIYYDSDADLGFIKDKTVAILGFGSQGHAHAMNLRDSGVKVVVGLRPGSRNEAKARGAGLEVLPVAEAVRKADVVMVLLPDETQGKVYREEVEPNLKEGAALAFAHGFNIHFGQIKPRPDLDVWMVAPKGPGHLVRSEYEKGSGVPSLVAIYQDASGSALPTALAYAKANGGTRAGTIQTTFKDETETDLFGEQTVLCGGLTQLIAAGFETLVEAGYPPEMAYFECLHEVKLIVDLIYESGFAGMRYSISNTAEYGDYTRGPMVVNREETKARMREVLRQIQQGEFAREWMLENAVGQPTLNANRNHWKNHPIEVVGPKLRAMMPFLKSRFSKEEVAGD</sequence>
<keyword evidence="8 9" id="KW-0100">Branched-chain amino acid biosynthesis</keyword>
<evidence type="ECO:0000256" key="1">
    <source>
        <dbReference type="ARBA" id="ARBA00004864"/>
    </source>
</evidence>
<dbReference type="InterPro" id="IPR014359">
    <property type="entry name" value="KARI_prok"/>
</dbReference>
<dbReference type="GO" id="GO:0000287">
    <property type="term" value="F:magnesium ion binding"/>
    <property type="evidence" value="ECO:0007669"/>
    <property type="project" value="UniProtKB-UniRule"/>
</dbReference>
<accession>A0A399F2M4</accession>
<feature type="binding site" evidence="9">
    <location>
        <position position="47"/>
    </location>
    <ligand>
        <name>NADP(+)</name>
        <dbReference type="ChEBI" id="CHEBI:58349"/>
    </ligand>
</feature>
<evidence type="ECO:0000313" key="13">
    <source>
        <dbReference type="EMBL" id="RIH90954.1"/>
    </source>
</evidence>
<keyword evidence="14" id="KW-1185">Reference proteome</keyword>
<comment type="pathway">
    <text evidence="2 9">Amino-acid biosynthesis; L-isoleucine biosynthesis; L-isoleucine from 2-oxobutanoate: step 2/4.</text>
</comment>
<dbReference type="RefSeq" id="WP_119313318.1">
    <property type="nucleotide sequence ID" value="NZ_QXDL01000001.1"/>
</dbReference>
<evidence type="ECO:0000256" key="6">
    <source>
        <dbReference type="ARBA" id="ARBA00022842"/>
    </source>
</evidence>
<comment type="function">
    <text evidence="9">Involved in the biosynthesis of branched-chain amino acids (BCAA). Catalyzes an alkyl-migration followed by a ketol-acid reduction of (S)-2-acetolactate (S2AL) to yield (R)-2,3-dihydroxy-isovalerate. In the isomerase reaction, S2AL is rearranged via a Mg-dependent methyl migration to produce 3-hydroxy-3-methyl-2-ketobutyrate (HMKB). In the reductase reaction, this 2-ketoacid undergoes a metal-dependent reduction by NADPH to yield (R)-2,3-dihydroxy-isovalerate.</text>
</comment>
<feature type="binding site" evidence="9 10">
    <location>
        <position position="194"/>
    </location>
    <ligand>
        <name>Mg(2+)</name>
        <dbReference type="ChEBI" id="CHEBI:18420"/>
        <label>1</label>
    </ligand>
</feature>
<feature type="domain" description="KARI C-terminal knotted" evidence="12">
    <location>
        <begin position="182"/>
        <end position="328"/>
    </location>
</feature>
<dbReference type="GO" id="GO:0050661">
    <property type="term" value="F:NADP binding"/>
    <property type="evidence" value="ECO:0007669"/>
    <property type="project" value="InterPro"/>
</dbReference>
<comment type="similarity">
    <text evidence="3 9 10">Belongs to the ketol-acid reductoisomerase family.</text>
</comment>
<name>A0A399F2M4_9DEIN</name>
<evidence type="ECO:0000256" key="10">
    <source>
        <dbReference type="PROSITE-ProRule" id="PRU01198"/>
    </source>
</evidence>
<dbReference type="PANTHER" id="PTHR21371">
    <property type="entry name" value="KETOL-ACID REDUCTOISOMERASE, MITOCHONDRIAL"/>
    <property type="match status" value="1"/>
</dbReference>
<keyword evidence="5 9" id="KW-0479">Metal-binding</keyword>
<dbReference type="GO" id="GO:0004455">
    <property type="term" value="F:ketol-acid reductoisomerase activity"/>
    <property type="evidence" value="ECO:0007669"/>
    <property type="project" value="UniProtKB-UniRule"/>
</dbReference>
<dbReference type="NCBIfam" id="NF009940">
    <property type="entry name" value="PRK13403.1"/>
    <property type="match status" value="1"/>
</dbReference>
<evidence type="ECO:0000256" key="7">
    <source>
        <dbReference type="ARBA" id="ARBA00023002"/>
    </source>
</evidence>
<dbReference type="Gene3D" id="3.40.50.720">
    <property type="entry name" value="NAD(P)-binding Rossmann-like Domain"/>
    <property type="match status" value="1"/>
</dbReference>
<dbReference type="FunFam" id="3.40.50.720:FF:000023">
    <property type="entry name" value="Ketol-acid reductoisomerase (NADP(+))"/>
    <property type="match status" value="1"/>
</dbReference>
<dbReference type="Gene3D" id="6.10.240.10">
    <property type="match status" value="1"/>
</dbReference>
<protein>
    <recommendedName>
        <fullName evidence="9">Ketol-acid reductoisomerase (NADP(+))</fullName>
        <shortName evidence="9">KARI</shortName>
        <ecNumber evidence="9">1.1.1.86</ecNumber>
    </recommendedName>
    <alternativeName>
        <fullName evidence="9">Acetohydroxy-acid isomeroreductase</fullName>
        <shortName evidence="9">AHIR</shortName>
    </alternativeName>
    <alternativeName>
        <fullName evidence="9">Alpha-keto-beta-hydroxylacyl reductoisomerase</fullName>
    </alternativeName>
</protein>
<dbReference type="PROSITE" id="PS51851">
    <property type="entry name" value="KARI_C"/>
    <property type="match status" value="1"/>
</dbReference>
<dbReference type="PANTHER" id="PTHR21371:SF1">
    <property type="entry name" value="KETOL-ACID REDUCTOISOMERASE, MITOCHONDRIAL"/>
    <property type="match status" value="1"/>
</dbReference>
<keyword evidence="6 9" id="KW-0460">Magnesium</keyword>
<comment type="pathway">
    <text evidence="1 9">Amino-acid biosynthesis; L-valine biosynthesis; L-valine from pyruvate: step 2/4.</text>
</comment>
<dbReference type="PIRSF" id="PIRSF000116">
    <property type="entry name" value="IlvC_gammaproteo"/>
    <property type="match status" value="1"/>
</dbReference>
<dbReference type="UniPathway" id="UPA00047">
    <property type="reaction ID" value="UER00056"/>
</dbReference>
<dbReference type="Pfam" id="PF01450">
    <property type="entry name" value="KARI_C"/>
    <property type="match status" value="1"/>
</dbReference>
<dbReference type="OrthoDB" id="9804088at2"/>
<keyword evidence="9" id="KW-0521">NADP</keyword>
<dbReference type="Pfam" id="PF07991">
    <property type="entry name" value="KARI_N"/>
    <property type="match status" value="1"/>
</dbReference>
<dbReference type="UniPathway" id="UPA00049">
    <property type="reaction ID" value="UER00060"/>
</dbReference>
<comment type="catalytic activity">
    <reaction evidence="9">
        <text>(2R,3R)-2,3-dihydroxy-3-methylpentanoate + NADP(+) = (S)-2-ethyl-2-hydroxy-3-oxobutanoate + NADPH + H(+)</text>
        <dbReference type="Rhea" id="RHEA:13493"/>
        <dbReference type="ChEBI" id="CHEBI:15378"/>
        <dbReference type="ChEBI" id="CHEBI:49256"/>
        <dbReference type="ChEBI" id="CHEBI:49258"/>
        <dbReference type="ChEBI" id="CHEBI:57783"/>
        <dbReference type="ChEBI" id="CHEBI:58349"/>
        <dbReference type="EC" id="1.1.1.86"/>
    </reaction>
</comment>
<feature type="binding site" evidence="9 10">
    <location>
        <position position="190"/>
    </location>
    <ligand>
        <name>Mg(2+)</name>
        <dbReference type="ChEBI" id="CHEBI:18420"/>
        <label>2</label>
    </ligand>
</feature>
<comment type="caution">
    <text evidence="9">Lacks conserved residue(s) required for the propagation of feature annotation.</text>
</comment>
<feature type="binding site" evidence="9 10">
    <location>
        <position position="226"/>
    </location>
    <ligand>
        <name>Mg(2+)</name>
        <dbReference type="ChEBI" id="CHEBI:18420"/>
        <label>2</label>
    </ligand>
</feature>
<evidence type="ECO:0000256" key="2">
    <source>
        <dbReference type="ARBA" id="ARBA00004885"/>
    </source>
</evidence>
<feature type="binding site" evidence="9 10">
    <location>
        <position position="190"/>
    </location>
    <ligand>
        <name>Mg(2+)</name>
        <dbReference type="ChEBI" id="CHEBI:18420"/>
        <label>1</label>
    </ligand>
</feature>
<keyword evidence="7 9" id="KW-0560">Oxidoreductase</keyword>
<comment type="catalytic activity">
    <reaction evidence="9">
        <text>(2R)-2,3-dihydroxy-3-methylbutanoate + NADP(+) = (2S)-2-acetolactate + NADPH + H(+)</text>
        <dbReference type="Rhea" id="RHEA:22068"/>
        <dbReference type="ChEBI" id="CHEBI:15378"/>
        <dbReference type="ChEBI" id="CHEBI:49072"/>
        <dbReference type="ChEBI" id="CHEBI:57783"/>
        <dbReference type="ChEBI" id="CHEBI:58349"/>
        <dbReference type="ChEBI" id="CHEBI:58476"/>
        <dbReference type="EC" id="1.1.1.86"/>
    </reaction>
</comment>
<feature type="binding site" evidence="9 10">
    <location>
        <position position="230"/>
    </location>
    <ligand>
        <name>Mg(2+)</name>
        <dbReference type="ChEBI" id="CHEBI:18420"/>
        <label>2</label>
    </ligand>
</feature>
<dbReference type="InterPro" id="IPR013023">
    <property type="entry name" value="KARI"/>
</dbReference>
<proteinExistence type="inferred from homology"/>
<dbReference type="Proteomes" id="UP000265715">
    <property type="component" value="Unassembled WGS sequence"/>
</dbReference>
<reference evidence="13 14" key="1">
    <citation type="submission" date="2018-08" db="EMBL/GenBank/DDBJ databases">
        <title>Meiothermus terrae DSM 26712 genome sequencing project.</title>
        <authorList>
            <person name="Da Costa M.S."/>
            <person name="Albuquerque L."/>
            <person name="Raposo P."/>
            <person name="Froufe H.J.C."/>
            <person name="Barroso C.S."/>
            <person name="Egas C."/>
        </authorList>
    </citation>
    <scope>NUCLEOTIDE SEQUENCE [LARGE SCALE GENOMIC DNA]</scope>
    <source>
        <strain evidence="13 14">DSM 26712</strain>
    </source>
</reference>